<dbReference type="Gene3D" id="3.30.70.660">
    <property type="entry name" value="Pseudouridine synthase I, catalytic domain, C-terminal subdomain"/>
    <property type="match status" value="1"/>
</dbReference>
<dbReference type="Gene3D" id="3.30.70.580">
    <property type="entry name" value="Pseudouridine synthase I, catalytic domain, N-terminal subdomain"/>
    <property type="match status" value="1"/>
</dbReference>
<comment type="catalytic activity">
    <reaction evidence="4 7">
        <text>uridine(38/39/40) in tRNA = pseudouridine(38/39/40) in tRNA</text>
        <dbReference type="Rhea" id="RHEA:22376"/>
        <dbReference type="Rhea" id="RHEA-COMP:10085"/>
        <dbReference type="Rhea" id="RHEA-COMP:10087"/>
        <dbReference type="ChEBI" id="CHEBI:65314"/>
        <dbReference type="ChEBI" id="CHEBI:65315"/>
        <dbReference type="EC" id="5.4.99.12"/>
    </reaction>
</comment>
<feature type="domain" description="Pseudouridine synthase I TruA alpha/beta" evidence="8">
    <location>
        <begin position="9"/>
        <end position="100"/>
    </location>
</feature>
<keyword evidence="3 4" id="KW-0413">Isomerase</keyword>
<dbReference type="PATRIC" id="fig|1704032.3.peg.886"/>
<evidence type="ECO:0000259" key="8">
    <source>
        <dbReference type="Pfam" id="PF01416"/>
    </source>
</evidence>
<evidence type="ECO:0000256" key="2">
    <source>
        <dbReference type="ARBA" id="ARBA00022694"/>
    </source>
</evidence>
<dbReference type="InterPro" id="IPR001406">
    <property type="entry name" value="PsdUridine_synth_TruA"/>
</dbReference>
<accession>A0A0S7XIV6</accession>
<dbReference type="GO" id="GO:0160147">
    <property type="term" value="F:tRNA pseudouridine(38-40) synthase activity"/>
    <property type="evidence" value="ECO:0007669"/>
    <property type="project" value="UniProtKB-EC"/>
</dbReference>
<protein>
    <recommendedName>
        <fullName evidence="4">tRNA pseudouridine synthase A</fullName>
        <ecNumber evidence="4">5.4.99.12</ecNumber>
    </recommendedName>
    <alternativeName>
        <fullName evidence="4">tRNA pseudouridine(38-40) synthase</fullName>
    </alternativeName>
    <alternativeName>
        <fullName evidence="4">tRNA pseudouridylate synthase I</fullName>
    </alternativeName>
    <alternativeName>
        <fullName evidence="4">tRNA-uridine isomerase I</fullName>
    </alternativeName>
</protein>
<proteinExistence type="inferred from homology"/>
<feature type="binding site" evidence="4 6">
    <location>
        <position position="110"/>
    </location>
    <ligand>
        <name>substrate</name>
    </ligand>
</feature>
<evidence type="ECO:0000256" key="1">
    <source>
        <dbReference type="ARBA" id="ARBA00009375"/>
    </source>
</evidence>
<dbReference type="Pfam" id="PF01416">
    <property type="entry name" value="PseudoU_synth_1"/>
    <property type="match status" value="2"/>
</dbReference>
<keyword evidence="2 4" id="KW-0819">tRNA processing</keyword>
<reference evidence="9 10" key="1">
    <citation type="journal article" date="2015" name="Microbiome">
        <title>Genomic resolution of linkages in carbon, nitrogen, and sulfur cycling among widespread estuary sediment bacteria.</title>
        <authorList>
            <person name="Baker B.J."/>
            <person name="Lazar C.S."/>
            <person name="Teske A.P."/>
            <person name="Dick G.J."/>
        </authorList>
    </citation>
    <scope>NUCLEOTIDE SEQUENCE [LARGE SCALE GENOMIC DNA]</scope>
    <source>
        <strain evidence="9">DG_56</strain>
    </source>
</reference>
<evidence type="ECO:0000256" key="7">
    <source>
        <dbReference type="RuleBase" id="RU003792"/>
    </source>
</evidence>
<dbReference type="Proteomes" id="UP000052020">
    <property type="component" value="Unassembled WGS sequence"/>
</dbReference>
<dbReference type="PIRSF" id="PIRSF001430">
    <property type="entry name" value="tRNA_psdUrid_synth"/>
    <property type="match status" value="1"/>
</dbReference>
<name>A0A0S7XIV6_9BACT</name>
<comment type="similarity">
    <text evidence="1 4 7">Belongs to the tRNA pseudouridine synthase TruA family.</text>
</comment>
<dbReference type="HAMAP" id="MF_00171">
    <property type="entry name" value="TruA"/>
    <property type="match status" value="1"/>
</dbReference>
<evidence type="ECO:0000256" key="4">
    <source>
        <dbReference type="HAMAP-Rule" id="MF_00171"/>
    </source>
</evidence>
<feature type="domain" description="Pseudouridine synthase I TruA alpha/beta" evidence="8">
    <location>
        <begin position="143"/>
        <end position="244"/>
    </location>
</feature>
<comment type="function">
    <text evidence="4">Formation of pseudouridine at positions 38, 39 and 40 in the anticodon stem and loop of transfer RNAs.</text>
</comment>
<feature type="active site" description="Nucleophile" evidence="4 5">
    <location>
        <position position="52"/>
    </location>
</feature>
<dbReference type="EMBL" id="LIZY01000117">
    <property type="protein sequence ID" value="KPJ62398.1"/>
    <property type="molecule type" value="Genomic_DNA"/>
</dbReference>
<dbReference type="GO" id="GO:0003723">
    <property type="term" value="F:RNA binding"/>
    <property type="evidence" value="ECO:0007669"/>
    <property type="project" value="InterPro"/>
</dbReference>
<dbReference type="FunFam" id="3.30.70.580:FF:000001">
    <property type="entry name" value="tRNA pseudouridine synthase A"/>
    <property type="match status" value="1"/>
</dbReference>
<evidence type="ECO:0000256" key="5">
    <source>
        <dbReference type="PIRSR" id="PIRSR001430-1"/>
    </source>
</evidence>
<dbReference type="CDD" id="cd02570">
    <property type="entry name" value="PseudoU_synth_EcTruA"/>
    <property type="match status" value="1"/>
</dbReference>
<dbReference type="AlphaFoldDB" id="A0A0S7XIV6"/>
<evidence type="ECO:0000313" key="9">
    <source>
        <dbReference type="EMBL" id="KPJ62398.1"/>
    </source>
</evidence>
<dbReference type="InterPro" id="IPR020103">
    <property type="entry name" value="PsdUridine_synth_cat_dom_sf"/>
</dbReference>
<dbReference type="SUPFAM" id="SSF55120">
    <property type="entry name" value="Pseudouridine synthase"/>
    <property type="match status" value="1"/>
</dbReference>
<dbReference type="InterPro" id="IPR020094">
    <property type="entry name" value="TruA/RsuA/RluB/E/F_N"/>
</dbReference>
<comment type="caution">
    <text evidence="4">Lacks conserved residue(s) required for the propagation of feature annotation.</text>
</comment>
<dbReference type="NCBIfam" id="TIGR00071">
    <property type="entry name" value="hisT_truA"/>
    <property type="match status" value="1"/>
</dbReference>
<comment type="subunit">
    <text evidence="4">Homodimer.</text>
</comment>
<evidence type="ECO:0000313" key="10">
    <source>
        <dbReference type="Proteomes" id="UP000052020"/>
    </source>
</evidence>
<dbReference type="GO" id="GO:0031119">
    <property type="term" value="P:tRNA pseudouridine synthesis"/>
    <property type="evidence" value="ECO:0007669"/>
    <property type="project" value="UniProtKB-UniRule"/>
</dbReference>
<dbReference type="PANTHER" id="PTHR11142:SF0">
    <property type="entry name" value="TRNA PSEUDOURIDINE SYNTHASE-LIKE 1"/>
    <property type="match status" value="1"/>
</dbReference>
<gene>
    <name evidence="4" type="primary">truA</name>
    <name evidence="9" type="ORF">AMK68_04945</name>
</gene>
<evidence type="ECO:0000256" key="6">
    <source>
        <dbReference type="PIRSR" id="PIRSR001430-2"/>
    </source>
</evidence>
<comment type="caution">
    <text evidence="9">The sequence shown here is derived from an EMBL/GenBank/DDBJ whole genome shotgun (WGS) entry which is preliminary data.</text>
</comment>
<sequence>MRNVRLLLEYDGSDFHGFQKQAKLRTVQGELEAALATVLKHPVKVVGAGRTDAGVHALGQVANFVTDSRMPIERMPVALNSRLPAEIVVHKAAEAAPDFDARRSAHSRQYRYLVLNRPQPSAILARYACHVASPLDLGAMGRAARALVGEHDFASFQGGGSPARSTVRWVYRAQCRRLGPLVTVTLEANAFLYQMVRIAVRALIEVGRGRLPATVTAQWIRSAGTRRRLGPAPPQGLYLTRIRYGQRFWQEAG</sequence>
<evidence type="ECO:0000256" key="3">
    <source>
        <dbReference type="ARBA" id="ARBA00023235"/>
    </source>
</evidence>
<dbReference type="EC" id="5.4.99.12" evidence="4"/>
<organism evidence="9 10">
    <name type="scientific">candidate division KD3-62 bacterium DG_56</name>
    <dbReference type="NCBI Taxonomy" id="1704032"/>
    <lineage>
        <taxon>Bacteria</taxon>
        <taxon>candidate division KD3-62</taxon>
    </lineage>
</organism>
<dbReference type="InterPro" id="IPR020097">
    <property type="entry name" value="PsdUridine_synth_TruA_a/b_dom"/>
</dbReference>
<dbReference type="PANTHER" id="PTHR11142">
    <property type="entry name" value="PSEUDOURIDYLATE SYNTHASE"/>
    <property type="match status" value="1"/>
</dbReference>
<dbReference type="InterPro" id="IPR020095">
    <property type="entry name" value="PsdUridine_synth_TruA_C"/>
</dbReference>